<evidence type="ECO:0000256" key="1">
    <source>
        <dbReference type="SAM" id="MobiDB-lite"/>
    </source>
</evidence>
<dbReference type="RefSeq" id="XP_046598872.1">
    <property type="nucleotide sequence ID" value="XM_046742916.1"/>
</dbReference>
<name>A0ABM3GF24_NEOLC</name>
<dbReference type="InterPro" id="IPR029034">
    <property type="entry name" value="Cystine-knot_cytokine"/>
</dbReference>
<feature type="region of interest" description="Disordered" evidence="1">
    <location>
        <begin position="133"/>
        <end position="170"/>
    </location>
</feature>
<accession>A0ABM3GF24</accession>
<organism evidence="3 4">
    <name type="scientific">Neodiprion lecontei</name>
    <name type="common">Redheaded pine sawfly</name>
    <dbReference type="NCBI Taxonomy" id="441921"/>
    <lineage>
        <taxon>Eukaryota</taxon>
        <taxon>Metazoa</taxon>
        <taxon>Ecdysozoa</taxon>
        <taxon>Arthropoda</taxon>
        <taxon>Hexapoda</taxon>
        <taxon>Insecta</taxon>
        <taxon>Pterygota</taxon>
        <taxon>Neoptera</taxon>
        <taxon>Endopterygota</taxon>
        <taxon>Hymenoptera</taxon>
        <taxon>Tenthredinoidea</taxon>
        <taxon>Diprionidae</taxon>
        <taxon>Diprioninae</taxon>
        <taxon>Neodiprion</taxon>
    </lineage>
</organism>
<reference evidence="4" key="1">
    <citation type="submission" date="2025-08" db="UniProtKB">
        <authorList>
            <consortium name="RefSeq"/>
        </authorList>
    </citation>
    <scope>IDENTIFICATION</scope>
    <source>
        <tissue evidence="4">Thorax and Abdomen</tissue>
    </source>
</reference>
<feature type="chain" id="PRO_5045507581" evidence="2">
    <location>
        <begin position="21"/>
        <end position="170"/>
    </location>
</feature>
<dbReference type="GeneID" id="124295004"/>
<keyword evidence="3" id="KW-1185">Reference proteome</keyword>
<evidence type="ECO:0000313" key="3">
    <source>
        <dbReference type="Proteomes" id="UP000829291"/>
    </source>
</evidence>
<gene>
    <name evidence="4" type="primary">LOC124295004</name>
</gene>
<dbReference type="SUPFAM" id="SSF57501">
    <property type="entry name" value="Cystine-knot cytokines"/>
    <property type="match status" value="1"/>
</dbReference>
<keyword evidence="2" id="KW-0732">Signal</keyword>
<evidence type="ECO:0000313" key="4">
    <source>
        <dbReference type="RefSeq" id="XP_046598872.1"/>
    </source>
</evidence>
<proteinExistence type="predicted"/>
<evidence type="ECO:0000256" key="2">
    <source>
        <dbReference type="SAM" id="SignalP"/>
    </source>
</evidence>
<dbReference type="Proteomes" id="UP000829291">
    <property type="component" value="Chromosome 6"/>
</dbReference>
<sequence>MGFRVEIVLAPLLCLHHTRFAVFGAPIKRDRIQVSNDRRSADFGPSADPTDPEHCRTIPEIVLRTVLGSAFNARYMSIIDPREISVRSEPIVSEVVKRRINEIPSFFVDEEYNFAFSNDPAWELEFSNMKYERESPTGNANTEENASEGEKRKVRHAQKSTPWQCDSKIE</sequence>
<feature type="signal peptide" evidence="2">
    <location>
        <begin position="1"/>
        <end position="20"/>
    </location>
</feature>
<protein>
    <submittedName>
        <fullName evidence="4">Protein trunk</fullName>
    </submittedName>
</protein>